<dbReference type="PANTHER" id="PTHR15961">
    <property type="entry name" value="PROTEIN EURL HOMOLOG"/>
    <property type="match status" value="1"/>
</dbReference>
<organism evidence="2 3">
    <name type="scientific">Pleurodeles waltl</name>
    <name type="common">Iberian ribbed newt</name>
    <dbReference type="NCBI Taxonomy" id="8319"/>
    <lineage>
        <taxon>Eukaryota</taxon>
        <taxon>Metazoa</taxon>
        <taxon>Chordata</taxon>
        <taxon>Craniata</taxon>
        <taxon>Vertebrata</taxon>
        <taxon>Euteleostomi</taxon>
        <taxon>Amphibia</taxon>
        <taxon>Batrachia</taxon>
        <taxon>Caudata</taxon>
        <taxon>Salamandroidea</taxon>
        <taxon>Salamandridae</taxon>
        <taxon>Pleurodelinae</taxon>
        <taxon>Pleurodeles</taxon>
    </lineage>
</organism>
<dbReference type="PANTHER" id="PTHR15961:SF3">
    <property type="entry name" value="PROTEIN EURL HOMOLOG"/>
    <property type="match status" value="1"/>
</dbReference>
<dbReference type="EMBL" id="JANPWB010000005">
    <property type="protein sequence ID" value="KAJ1189269.1"/>
    <property type="molecule type" value="Genomic_DNA"/>
</dbReference>
<dbReference type="InterPro" id="IPR009704">
    <property type="entry name" value="EURL_prot"/>
</dbReference>
<sequence>MASWEVAPTYAVRSDHFKMAKVLTTSDSLAKKEPALSIWKNISRGSEKHIEAISAHQRASGKTALSNNSNMETDTTPTTKVEREMTLSREQMQEKSMDALQLINRKILCRVRGVFKELSDALEQKDSLLWELQYRFITIEQLLKNREKLKMMQPGTPCPRAESEKGGDLGM</sequence>
<dbReference type="AlphaFoldDB" id="A0AAV7UL67"/>
<dbReference type="Proteomes" id="UP001066276">
    <property type="component" value="Chromosome 3_1"/>
</dbReference>
<feature type="region of interest" description="Disordered" evidence="1">
    <location>
        <begin position="57"/>
        <end position="82"/>
    </location>
</feature>
<comment type="caution">
    <text evidence="2">The sequence shown here is derived from an EMBL/GenBank/DDBJ whole genome shotgun (WGS) entry which is preliminary data.</text>
</comment>
<evidence type="ECO:0000313" key="2">
    <source>
        <dbReference type="EMBL" id="KAJ1189269.1"/>
    </source>
</evidence>
<keyword evidence="3" id="KW-1185">Reference proteome</keyword>
<proteinExistence type="predicted"/>
<dbReference type="Pfam" id="PF06937">
    <property type="entry name" value="EURL"/>
    <property type="match status" value="1"/>
</dbReference>
<reference evidence="2" key="1">
    <citation type="journal article" date="2022" name="bioRxiv">
        <title>Sequencing and chromosome-scale assembly of the giantPleurodeles waltlgenome.</title>
        <authorList>
            <person name="Brown T."/>
            <person name="Elewa A."/>
            <person name="Iarovenko S."/>
            <person name="Subramanian E."/>
            <person name="Araus A.J."/>
            <person name="Petzold A."/>
            <person name="Susuki M."/>
            <person name="Suzuki K.-i.T."/>
            <person name="Hayashi T."/>
            <person name="Toyoda A."/>
            <person name="Oliveira C."/>
            <person name="Osipova E."/>
            <person name="Leigh N.D."/>
            <person name="Simon A."/>
            <person name="Yun M.H."/>
        </authorList>
    </citation>
    <scope>NUCLEOTIDE SEQUENCE</scope>
    <source>
        <strain evidence="2">20211129_DDA</strain>
        <tissue evidence="2">Liver</tissue>
    </source>
</reference>
<feature type="region of interest" description="Disordered" evidence="1">
    <location>
        <begin position="152"/>
        <end position="171"/>
    </location>
</feature>
<name>A0AAV7UL67_PLEWA</name>
<evidence type="ECO:0000256" key="1">
    <source>
        <dbReference type="SAM" id="MobiDB-lite"/>
    </source>
</evidence>
<protein>
    <submittedName>
        <fullName evidence="2">Uncharacterized protein</fullName>
    </submittedName>
</protein>
<feature type="compositionally biased region" description="Polar residues" evidence="1">
    <location>
        <begin position="63"/>
        <end position="79"/>
    </location>
</feature>
<accession>A0AAV7UL67</accession>
<evidence type="ECO:0000313" key="3">
    <source>
        <dbReference type="Proteomes" id="UP001066276"/>
    </source>
</evidence>
<gene>
    <name evidence="2" type="ORF">NDU88_006018</name>
</gene>
<feature type="compositionally biased region" description="Basic and acidic residues" evidence="1">
    <location>
        <begin position="161"/>
        <end position="171"/>
    </location>
</feature>